<dbReference type="RefSeq" id="WP_196825120.1">
    <property type="nucleotide sequence ID" value="NZ_CP046980.1"/>
</dbReference>
<accession>A0A931GWN0</accession>
<comment type="caution">
    <text evidence="2">The sequence shown here is derived from an EMBL/GenBank/DDBJ whole genome shotgun (WGS) entry which is preliminary data.</text>
</comment>
<dbReference type="InterPro" id="IPR036163">
    <property type="entry name" value="HMA_dom_sf"/>
</dbReference>
<dbReference type="Proteomes" id="UP000658613">
    <property type="component" value="Unassembled WGS sequence"/>
</dbReference>
<evidence type="ECO:0000313" key="3">
    <source>
        <dbReference type="Proteomes" id="UP000658613"/>
    </source>
</evidence>
<proteinExistence type="predicted"/>
<dbReference type="Gene3D" id="3.30.70.100">
    <property type="match status" value="1"/>
</dbReference>
<dbReference type="Pfam" id="PF00403">
    <property type="entry name" value="HMA"/>
    <property type="match status" value="1"/>
</dbReference>
<gene>
    <name evidence="2" type="ORF">IW254_001760</name>
</gene>
<reference evidence="2" key="1">
    <citation type="submission" date="2020-11" db="EMBL/GenBank/DDBJ databases">
        <title>Sequencing the genomes of 1000 actinobacteria strains.</title>
        <authorList>
            <person name="Klenk H.-P."/>
        </authorList>
    </citation>
    <scope>NUCLEOTIDE SEQUENCE</scope>
    <source>
        <strain evidence="2">DSM 45632</strain>
    </source>
</reference>
<protein>
    <submittedName>
        <fullName evidence="2">Copper chaperone CopZ</fullName>
    </submittedName>
</protein>
<name>A0A931GWN0_9CORY</name>
<organism evidence="2 3">
    <name type="scientific">Corynebacterium aquatimens</name>
    <dbReference type="NCBI Taxonomy" id="1190508"/>
    <lineage>
        <taxon>Bacteria</taxon>
        <taxon>Bacillati</taxon>
        <taxon>Actinomycetota</taxon>
        <taxon>Actinomycetes</taxon>
        <taxon>Mycobacteriales</taxon>
        <taxon>Corynebacteriaceae</taxon>
        <taxon>Corynebacterium</taxon>
    </lineage>
</organism>
<dbReference type="InterPro" id="IPR006121">
    <property type="entry name" value="HMA_dom"/>
</dbReference>
<evidence type="ECO:0000313" key="2">
    <source>
        <dbReference type="EMBL" id="MBG6122791.1"/>
    </source>
</evidence>
<dbReference type="GO" id="GO:0046872">
    <property type="term" value="F:metal ion binding"/>
    <property type="evidence" value="ECO:0007669"/>
    <property type="project" value="InterPro"/>
</dbReference>
<dbReference type="SUPFAM" id="SSF55008">
    <property type="entry name" value="HMA, heavy metal-associated domain"/>
    <property type="match status" value="1"/>
</dbReference>
<keyword evidence="3" id="KW-1185">Reference proteome</keyword>
<dbReference type="EMBL" id="JADOUE010000001">
    <property type="protein sequence ID" value="MBG6122791.1"/>
    <property type="molecule type" value="Genomic_DNA"/>
</dbReference>
<dbReference type="PROSITE" id="PS50846">
    <property type="entry name" value="HMA_2"/>
    <property type="match status" value="1"/>
</dbReference>
<sequence>MAQREFDVEGMTCAHCEASVVEEVSEVAGVESATADHASGKLVVTGEGFSAAEISKAVSEAGYTLA</sequence>
<evidence type="ECO:0000259" key="1">
    <source>
        <dbReference type="PROSITE" id="PS50846"/>
    </source>
</evidence>
<dbReference type="CDD" id="cd00371">
    <property type="entry name" value="HMA"/>
    <property type="match status" value="1"/>
</dbReference>
<feature type="domain" description="HMA" evidence="1">
    <location>
        <begin position="2"/>
        <end position="66"/>
    </location>
</feature>
<dbReference type="AlphaFoldDB" id="A0A931GWN0"/>